<feature type="region of interest" description="Disordered" evidence="12">
    <location>
        <begin position="583"/>
        <end position="613"/>
    </location>
</feature>
<evidence type="ECO:0000313" key="15">
    <source>
        <dbReference type="RefSeq" id="XP_052129923.1"/>
    </source>
</evidence>
<feature type="non-terminal residue" evidence="15">
    <location>
        <position position="1"/>
    </location>
</feature>
<dbReference type="GO" id="GO:0005044">
    <property type="term" value="F:scavenger receptor activity"/>
    <property type="evidence" value="ECO:0007669"/>
    <property type="project" value="TreeGrafter"/>
</dbReference>
<evidence type="ECO:0000313" key="14">
    <source>
        <dbReference type="Proteomes" id="UP000504606"/>
    </source>
</evidence>
<dbReference type="Proteomes" id="UP000504606">
    <property type="component" value="Unplaced"/>
</dbReference>
<dbReference type="AlphaFoldDB" id="A0A9C6X6A4"/>
<evidence type="ECO:0000256" key="2">
    <source>
        <dbReference type="ARBA" id="ARBA00010532"/>
    </source>
</evidence>
<keyword evidence="9" id="KW-1015">Disulfide bond</keyword>
<keyword evidence="11" id="KW-0325">Glycoprotein</keyword>
<keyword evidence="7 13" id="KW-1133">Transmembrane helix</keyword>
<dbReference type="OrthoDB" id="195015at2759"/>
<dbReference type="RefSeq" id="XP_052129923.1">
    <property type="nucleotide sequence ID" value="XM_052273963.1"/>
</dbReference>
<dbReference type="Pfam" id="PF01130">
    <property type="entry name" value="CD36"/>
    <property type="match status" value="2"/>
</dbReference>
<reference evidence="15" key="1">
    <citation type="submission" date="2025-08" db="UniProtKB">
        <authorList>
            <consortium name="RefSeq"/>
        </authorList>
    </citation>
    <scope>IDENTIFICATION</scope>
    <source>
        <tissue evidence="15">Whole organism</tissue>
    </source>
</reference>
<dbReference type="PANTHER" id="PTHR11923:SF69">
    <property type="entry name" value="SENSORY NEURON MEMBRANE PROTEIN 1"/>
    <property type="match status" value="1"/>
</dbReference>
<dbReference type="InterPro" id="IPR002159">
    <property type="entry name" value="CD36_fam"/>
</dbReference>
<keyword evidence="3" id="KW-1003">Cell membrane</keyword>
<evidence type="ECO:0000256" key="9">
    <source>
        <dbReference type="ARBA" id="ARBA00023157"/>
    </source>
</evidence>
<dbReference type="GeneID" id="113214314"/>
<feature type="region of interest" description="Disordered" evidence="12">
    <location>
        <begin position="308"/>
        <end position="329"/>
    </location>
</feature>
<dbReference type="GO" id="GO:0005737">
    <property type="term" value="C:cytoplasm"/>
    <property type="evidence" value="ECO:0007669"/>
    <property type="project" value="TreeGrafter"/>
</dbReference>
<feature type="transmembrane region" description="Helical" evidence="13">
    <location>
        <begin position="553"/>
        <end position="574"/>
    </location>
</feature>
<keyword evidence="10" id="KW-0675">Receptor</keyword>
<comment type="similarity">
    <text evidence="2">Belongs to the CD36 family.</text>
</comment>
<feature type="region of interest" description="Disordered" evidence="12">
    <location>
        <begin position="386"/>
        <end position="433"/>
    </location>
</feature>
<evidence type="ECO:0000256" key="3">
    <source>
        <dbReference type="ARBA" id="ARBA00022475"/>
    </source>
</evidence>
<feature type="compositionally biased region" description="Low complexity" evidence="12">
    <location>
        <begin position="386"/>
        <end position="395"/>
    </location>
</feature>
<evidence type="ECO:0000256" key="6">
    <source>
        <dbReference type="ARBA" id="ARBA00022725"/>
    </source>
</evidence>
<evidence type="ECO:0000256" key="4">
    <source>
        <dbReference type="ARBA" id="ARBA00022606"/>
    </source>
</evidence>
<keyword evidence="4" id="KW-0716">Sensory transduction</keyword>
<keyword evidence="14" id="KW-1185">Reference proteome</keyword>
<dbReference type="GO" id="GO:0007608">
    <property type="term" value="P:sensory perception of smell"/>
    <property type="evidence" value="ECO:0007669"/>
    <property type="project" value="UniProtKB-KW"/>
</dbReference>
<organism evidence="14 15">
    <name type="scientific">Frankliniella occidentalis</name>
    <name type="common">Western flower thrips</name>
    <name type="synonym">Euthrips occidentalis</name>
    <dbReference type="NCBI Taxonomy" id="133901"/>
    <lineage>
        <taxon>Eukaryota</taxon>
        <taxon>Metazoa</taxon>
        <taxon>Ecdysozoa</taxon>
        <taxon>Arthropoda</taxon>
        <taxon>Hexapoda</taxon>
        <taxon>Insecta</taxon>
        <taxon>Pterygota</taxon>
        <taxon>Neoptera</taxon>
        <taxon>Paraneoptera</taxon>
        <taxon>Thysanoptera</taxon>
        <taxon>Terebrantia</taxon>
        <taxon>Thripoidea</taxon>
        <taxon>Thripidae</taxon>
        <taxon>Frankliniella</taxon>
    </lineage>
</organism>
<proteinExistence type="inferred from homology"/>
<keyword evidence="5 13" id="KW-0812">Transmembrane</keyword>
<sequence>LTNGCLEQNVVLGNDSEALERWKVTPQPLNYYTYIFHVENPVEVANGARPVLKEKGPYVYDLFRERVDVQFHPEDDTVSYYDKTIYRFNQDKSGCHSEDDVVTILNAPVLGTGLMMQQISEQLLTMFNDALPNIFPTASSAFITAKVREVLFEGVLVNCSYPFTHFPVGPICAGMRSRAPVTFRKDGKNFYFSMFNHLNGTDTKHRVRVYRGQKNPSALGRIMRFGNNSLHTAWRENTHCNMINGTDTTIFHPFIRPPEKLPVFVSGSCRSMYITFEYPMHAHGVRGLHYVADPKMLASGRTYKPNRCFCPPGPPPPKDKEGAASAPPAVTVRPAAALTTLAETQAPAAAALTTAAEAQEAPSTAALTTAAETQAAALTTAAQTSAAAQQAQTSAAEERAEATPSSQDEGPAGERRRRRDVADDEAREERDASRCLPDGALDMSTCFGSPVILTLPHFYLGAKEFHDYAIGLKAIKSKHETFVDIEPMTGVPLRGGKRVQLNMFLKKIDDVAALKTVSEGLFPILWVDEGIDLEGTSLEQLQAATRRLTLLQVLPWVLVAGSALMALGGCLVHIHSTGMLQRMAAERRARNPPQGAPGGHGAESPPPGTPGNYGFALGFGPAAAKGVLLGAEGSLKARLAGLHSLRGLHGLNGANGVGPWLGGAPRGGRGHVVTRTFCSEHPKEHYVEHPHAAR</sequence>
<accession>A0A9C6X6A4</accession>
<dbReference type="GO" id="GO:0005886">
    <property type="term" value="C:plasma membrane"/>
    <property type="evidence" value="ECO:0007669"/>
    <property type="project" value="UniProtKB-SubCell"/>
</dbReference>
<keyword evidence="8 13" id="KW-0472">Membrane</keyword>
<evidence type="ECO:0000256" key="11">
    <source>
        <dbReference type="ARBA" id="ARBA00023180"/>
    </source>
</evidence>
<evidence type="ECO:0000256" key="7">
    <source>
        <dbReference type="ARBA" id="ARBA00022989"/>
    </source>
</evidence>
<keyword evidence="6" id="KW-0552">Olfaction</keyword>
<evidence type="ECO:0000256" key="1">
    <source>
        <dbReference type="ARBA" id="ARBA00004651"/>
    </source>
</evidence>
<dbReference type="PANTHER" id="PTHR11923">
    <property type="entry name" value="SCAVENGER RECEPTOR CLASS B TYPE-1 SR-B1"/>
    <property type="match status" value="1"/>
</dbReference>
<dbReference type="PRINTS" id="PR01609">
    <property type="entry name" value="CD36FAMILY"/>
</dbReference>
<evidence type="ECO:0000256" key="8">
    <source>
        <dbReference type="ARBA" id="ARBA00023136"/>
    </source>
</evidence>
<dbReference type="KEGG" id="foc:113214314"/>
<comment type="subcellular location">
    <subcellularLocation>
        <location evidence="1">Cell membrane</location>
        <topology evidence="1">Multi-pass membrane protein</topology>
    </subcellularLocation>
</comment>
<protein>
    <submittedName>
        <fullName evidence="15">Uncharacterized protein LOC113214314</fullName>
    </submittedName>
</protein>
<name>A0A9C6X6A4_FRAOC</name>
<evidence type="ECO:0000256" key="10">
    <source>
        <dbReference type="ARBA" id="ARBA00023170"/>
    </source>
</evidence>
<evidence type="ECO:0000256" key="5">
    <source>
        <dbReference type="ARBA" id="ARBA00022692"/>
    </source>
</evidence>
<evidence type="ECO:0000256" key="13">
    <source>
        <dbReference type="SAM" id="Phobius"/>
    </source>
</evidence>
<gene>
    <name evidence="15" type="primary">LOC113214314</name>
</gene>
<evidence type="ECO:0000256" key="12">
    <source>
        <dbReference type="SAM" id="MobiDB-lite"/>
    </source>
</evidence>